<dbReference type="InterPro" id="IPR032466">
    <property type="entry name" value="Metal_Hydrolase"/>
</dbReference>
<keyword evidence="1" id="KW-0479">Metal-binding</keyword>
<name>A0A2W7NMU6_9BACT</name>
<sequence length="213" mass="23874">MLFDFHTHRVGSLSAIHNCFPSEVIPDNGYFSMGIHPWLLREDSMVDELETMLSVIHHTRLLMIGECGIDKTKGPDLNVQLTAFQRQIDLSQIASKPLVVHCVRAFDELIRLKKSHLSQQWALHAFHGSPQMAIQLCRMGFYLSVGLRQMEGDSGMVRLRGIPADRLLLETDDDPHPIGEVFGKAAAILGMSIEALEARVVVNVQTFLGRSLF</sequence>
<gene>
    <name evidence="2" type="ORF">LX69_00694</name>
</gene>
<feature type="binding site" evidence="1">
    <location>
        <position position="172"/>
    </location>
    <ligand>
        <name>a divalent metal cation</name>
        <dbReference type="ChEBI" id="CHEBI:60240"/>
        <label>1</label>
    </ligand>
</feature>
<dbReference type="PIRSF" id="PIRSF005902">
    <property type="entry name" value="DNase_TatD"/>
    <property type="match status" value="1"/>
</dbReference>
<proteinExistence type="predicted"/>
<dbReference type="SUPFAM" id="SSF51556">
    <property type="entry name" value="Metallo-dependent hydrolases"/>
    <property type="match status" value="1"/>
</dbReference>
<reference evidence="2 3" key="1">
    <citation type="submission" date="2018-06" db="EMBL/GenBank/DDBJ databases">
        <title>Genomic Encyclopedia of Archaeal and Bacterial Type Strains, Phase II (KMG-II): from individual species to whole genera.</title>
        <authorList>
            <person name="Goeker M."/>
        </authorList>
    </citation>
    <scope>NUCLEOTIDE SEQUENCE [LARGE SCALE GENOMIC DNA]</scope>
    <source>
        <strain evidence="2 3">DSM 6779</strain>
    </source>
</reference>
<dbReference type="Proteomes" id="UP000249239">
    <property type="component" value="Unassembled WGS sequence"/>
</dbReference>
<dbReference type="GO" id="GO:0046872">
    <property type="term" value="F:metal ion binding"/>
    <property type="evidence" value="ECO:0007669"/>
    <property type="project" value="UniProtKB-KW"/>
</dbReference>
<accession>A0A2W7NMU6</accession>
<evidence type="ECO:0000313" key="2">
    <source>
        <dbReference type="EMBL" id="PZX19427.1"/>
    </source>
</evidence>
<feature type="binding site" evidence="1">
    <location>
        <position position="101"/>
    </location>
    <ligand>
        <name>a divalent metal cation</name>
        <dbReference type="ChEBI" id="CHEBI:60240"/>
        <label>2</label>
    </ligand>
</feature>
<comment type="caution">
    <text evidence="2">The sequence shown here is derived from an EMBL/GenBank/DDBJ whole genome shotgun (WGS) entry which is preliminary data.</text>
</comment>
<dbReference type="AlphaFoldDB" id="A0A2W7NMU6"/>
<dbReference type="GO" id="GO:0016788">
    <property type="term" value="F:hydrolase activity, acting on ester bonds"/>
    <property type="evidence" value="ECO:0007669"/>
    <property type="project" value="InterPro"/>
</dbReference>
<dbReference type="PANTHER" id="PTHR47176">
    <property type="entry name" value="OSJNBA0020J04.13 PROTEIN"/>
    <property type="match status" value="1"/>
</dbReference>
<keyword evidence="3" id="KW-1185">Reference proteome</keyword>
<feature type="binding site" evidence="1">
    <location>
        <position position="66"/>
    </location>
    <ligand>
        <name>a divalent metal cation</name>
        <dbReference type="ChEBI" id="CHEBI:60240"/>
        <label>1</label>
    </ligand>
</feature>
<dbReference type="InterPro" id="IPR001130">
    <property type="entry name" value="TatD-like"/>
</dbReference>
<organism evidence="2 3">
    <name type="scientific">Breznakibacter xylanolyticus</name>
    <dbReference type="NCBI Taxonomy" id="990"/>
    <lineage>
        <taxon>Bacteria</taxon>
        <taxon>Pseudomonadati</taxon>
        <taxon>Bacteroidota</taxon>
        <taxon>Bacteroidia</taxon>
        <taxon>Marinilabiliales</taxon>
        <taxon>Marinilabiliaceae</taxon>
        <taxon>Breznakibacter</taxon>
    </lineage>
</organism>
<evidence type="ECO:0000313" key="3">
    <source>
        <dbReference type="Proteomes" id="UP000249239"/>
    </source>
</evidence>
<feature type="binding site" evidence="1">
    <location>
        <position position="124"/>
    </location>
    <ligand>
        <name>a divalent metal cation</name>
        <dbReference type="ChEBI" id="CHEBI:60240"/>
        <label>2</label>
    </ligand>
</feature>
<protein>
    <submittedName>
        <fullName evidence="2">TatD DNase family protein</fullName>
    </submittedName>
</protein>
<dbReference type="Pfam" id="PF01026">
    <property type="entry name" value="TatD_DNase"/>
    <property type="match status" value="1"/>
</dbReference>
<evidence type="ECO:0000256" key="1">
    <source>
        <dbReference type="PIRSR" id="PIRSR005902-1"/>
    </source>
</evidence>
<dbReference type="OrthoDB" id="664222at2"/>
<dbReference type="Gene3D" id="3.20.20.140">
    <property type="entry name" value="Metal-dependent hydrolases"/>
    <property type="match status" value="1"/>
</dbReference>
<dbReference type="PANTHER" id="PTHR47176:SF1">
    <property type="entry name" value="OS04G0577500 PROTEIN"/>
    <property type="match status" value="1"/>
</dbReference>
<dbReference type="EMBL" id="QKZK01000004">
    <property type="protein sequence ID" value="PZX19427.1"/>
    <property type="molecule type" value="Genomic_DNA"/>
</dbReference>